<comment type="caution">
    <text evidence="1">The sequence shown here is derived from an EMBL/GenBank/DDBJ whole genome shotgun (WGS) entry which is preliminary data.</text>
</comment>
<evidence type="ECO:0000313" key="2">
    <source>
        <dbReference type="Proteomes" id="UP000320772"/>
    </source>
</evidence>
<proteinExistence type="predicted"/>
<accession>A0A4Y3M2W9</accession>
<name>A0A4Y3M2W9_9PROT</name>
<organism evidence="1 2">
    <name type="scientific">Gluconobacter roseus NBRC 3990</name>
    <dbReference type="NCBI Taxonomy" id="1307950"/>
    <lineage>
        <taxon>Bacteria</taxon>
        <taxon>Pseudomonadati</taxon>
        <taxon>Pseudomonadota</taxon>
        <taxon>Alphaproteobacteria</taxon>
        <taxon>Acetobacterales</taxon>
        <taxon>Acetobacteraceae</taxon>
        <taxon>Gluconobacter</taxon>
    </lineage>
</organism>
<evidence type="ECO:0000313" key="1">
    <source>
        <dbReference type="EMBL" id="GEB02975.1"/>
    </source>
</evidence>
<gene>
    <name evidence="1" type="ORF">GRO01_05510</name>
</gene>
<sequence length="43" mass="4656">MGIETHGLGINGNKGAEIEIVWQIAVMKMDGVLLAHSVVTKFF</sequence>
<keyword evidence="2" id="KW-1185">Reference proteome</keyword>
<dbReference type="Proteomes" id="UP000320772">
    <property type="component" value="Unassembled WGS sequence"/>
</dbReference>
<dbReference type="EMBL" id="BJLY01000001">
    <property type="protein sequence ID" value="GEB02975.1"/>
    <property type="molecule type" value="Genomic_DNA"/>
</dbReference>
<reference evidence="1 2" key="1">
    <citation type="submission" date="2019-06" db="EMBL/GenBank/DDBJ databases">
        <title>Whole genome shotgun sequence of Gluconobacter roseus NBRC 3990.</title>
        <authorList>
            <person name="Hosoyama A."/>
            <person name="Uohara A."/>
            <person name="Ohji S."/>
            <person name="Ichikawa N."/>
        </authorList>
    </citation>
    <scope>NUCLEOTIDE SEQUENCE [LARGE SCALE GENOMIC DNA]</scope>
    <source>
        <strain evidence="1 2">NBRC 3990</strain>
    </source>
</reference>
<protein>
    <submittedName>
        <fullName evidence="1">Uncharacterized protein</fullName>
    </submittedName>
</protein>
<dbReference type="AlphaFoldDB" id="A0A4Y3M2W9"/>